<dbReference type="Proteomes" id="UP000824094">
    <property type="component" value="Unassembled WGS sequence"/>
</dbReference>
<feature type="region of interest" description="Disordered" evidence="2">
    <location>
        <begin position="198"/>
        <end position="228"/>
    </location>
</feature>
<keyword evidence="1" id="KW-0175">Coiled coil</keyword>
<sequence>MLKLFKRSKRQKTELPAETAGAMQERINSFRQENKALREELDLYKAREREVTDALNFARERANEYLKESRLRFGLEAARLNDFRTRIVKRLEKLGSAEKVGAELMECERFFAAAAKELDELASGKRVKRTPEEEYRMEVERLGTIVKPPVTEPQKTVPKEFPDQTPGEKPAPKEVLSTPDGVVDAIESNQKTERITVGSVRKKRENAPKNIFDRHPVPNGVGTDPRTLYPDLVHDVVRYAEKMGYRDDLSADTADIADTKAPCCSEQSRTADVSEILSGESGALTETAETAEAAETDEAVFDEETEEFDDETSGFYAAAPDKKGGYDAGSQRKKAVTLSENELSGLLAQISREAE</sequence>
<reference evidence="3" key="1">
    <citation type="submission" date="2020-10" db="EMBL/GenBank/DDBJ databases">
        <authorList>
            <person name="Gilroy R."/>
        </authorList>
    </citation>
    <scope>NUCLEOTIDE SEQUENCE</scope>
    <source>
        <strain evidence="3">18911</strain>
    </source>
</reference>
<feature type="coiled-coil region" evidence="1">
    <location>
        <begin position="20"/>
        <end position="54"/>
    </location>
</feature>
<organism evidence="3 4">
    <name type="scientific">Candidatus Stercoripulliclostridium merdigallinarum</name>
    <dbReference type="NCBI Taxonomy" id="2840951"/>
    <lineage>
        <taxon>Bacteria</taxon>
        <taxon>Bacillati</taxon>
        <taxon>Bacillota</taxon>
        <taxon>Clostridia</taxon>
        <taxon>Eubacteriales</taxon>
        <taxon>Candidatus Stercoripulliclostridium</taxon>
    </lineage>
</organism>
<dbReference type="EMBL" id="DVNF01000079">
    <property type="protein sequence ID" value="HIU60279.1"/>
    <property type="molecule type" value="Genomic_DNA"/>
</dbReference>
<name>A0A9D1MHB0_9FIRM</name>
<evidence type="ECO:0000313" key="3">
    <source>
        <dbReference type="EMBL" id="HIU60279.1"/>
    </source>
</evidence>
<reference evidence="3" key="2">
    <citation type="journal article" date="2021" name="PeerJ">
        <title>Extensive microbial diversity within the chicken gut microbiome revealed by metagenomics and culture.</title>
        <authorList>
            <person name="Gilroy R."/>
            <person name="Ravi A."/>
            <person name="Getino M."/>
            <person name="Pursley I."/>
            <person name="Horton D.L."/>
            <person name="Alikhan N.F."/>
            <person name="Baker D."/>
            <person name="Gharbi K."/>
            <person name="Hall N."/>
            <person name="Watson M."/>
            <person name="Adriaenssens E.M."/>
            <person name="Foster-Nyarko E."/>
            <person name="Jarju S."/>
            <person name="Secka A."/>
            <person name="Antonio M."/>
            <person name="Oren A."/>
            <person name="Chaudhuri R.R."/>
            <person name="La Ragione R."/>
            <person name="Hildebrand F."/>
            <person name="Pallen M.J."/>
        </authorList>
    </citation>
    <scope>NUCLEOTIDE SEQUENCE</scope>
    <source>
        <strain evidence="3">18911</strain>
    </source>
</reference>
<feature type="region of interest" description="Disordered" evidence="2">
    <location>
        <begin position="149"/>
        <end position="177"/>
    </location>
</feature>
<comment type="caution">
    <text evidence="3">The sequence shown here is derived from an EMBL/GenBank/DDBJ whole genome shotgun (WGS) entry which is preliminary data.</text>
</comment>
<evidence type="ECO:0000256" key="1">
    <source>
        <dbReference type="SAM" id="Coils"/>
    </source>
</evidence>
<feature type="region of interest" description="Disordered" evidence="2">
    <location>
        <begin position="304"/>
        <end position="335"/>
    </location>
</feature>
<gene>
    <name evidence="3" type="ORF">IAB05_02675</name>
</gene>
<proteinExistence type="predicted"/>
<feature type="compositionally biased region" description="Basic residues" evidence="2">
    <location>
        <begin position="1"/>
        <end position="10"/>
    </location>
</feature>
<evidence type="ECO:0000313" key="4">
    <source>
        <dbReference type="Proteomes" id="UP000824094"/>
    </source>
</evidence>
<accession>A0A9D1MHB0</accession>
<protein>
    <submittedName>
        <fullName evidence="3">Uncharacterized protein</fullName>
    </submittedName>
</protein>
<feature type="compositionally biased region" description="Basic and acidic residues" evidence="2">
    <location>
        <begin position="205"/>
        <end position="216"/>
    </location>
</feature>
<feature type="region of interest" description="Disordered" evidence="2">
    <location>
        <begin position="1"/>
        <end position="20"/>
    </location>
</feature>
<evidence type="ECO:0000256" key="2">
    <source>
        <dbReference type="SAM" id="MobiDB-lite"/>
    </source>
</evidence>
<dbReference type="AlphaFoldDB" id="A0A9D1MHB0"/>